<dbReference type="EMBL" id="SODD01000002">
    <property type="protein sequence ID" value="TDW25985.1"/>
    <property type="molecule type" value="Genomic_DNA"/>
</dbReference>
<keyword evidence="11" id="KW-1185">Reference proteome</keyword>
<dbReference type="PROSITE" id="PS50110">
    <property type="entry name" value="RESPONSE_REGULATORY"/>
    <property type="match status" value="1"/>
</dbReference>
<dbReference type="Gene3D" id="3.40.50.2300">
    <property type="match status" value="1"/>
</dbReference>
<feature type="DNA-binding region" description="OmpR/PhoB-type" evidence="7">
    <location>
        <begin position="124"/>
        <end position="222"/>
    </location>
</feature>
<evidence type="ECO:0000259" key="9">
    <source>
        <dbReference type="PROSITE" id="PS51755"/>
    </source>
</evidence>
<keyword evidence="4 7" id="KW-0238">DNA-binding</keyword>
<keyword evidence="1 6" id="KW-0597">Phosphoprotein</keyword>
<reference evidence="10 11" key="1">
    <citation type="submission" date="2019-03" db="EMBL/GenBank/DDBJ databases">
        <title>Genomic Encyclopedia of Type Strains, Phase IV (KMG-IV): sequencing the most valuable type-strain genomes for metagenomic binning, comparative biology and taxonomic classification.</title>
        <authorList>
            <person name="Goeker M."/>
        </authorList>
    </citation>
    <scope>NUCLEOTIDE SEQUENCE [LARGE SCALE GENOMIC DNA]</scope>
    <source>
        <strain evidence="10 11">DSM 28867</strain>
    </source>
</reference>
<dbReference type="Pfam" id="PF00072">
    <property type="entry name" value="Response_reg"/>
    <property type="match status" value="1"/>
</dbReference>
<dbReference type="GO" id="GO:0006355">
    <property type="term" value="P:regulation of DNA-templated transcription"/>
    <property type="evidence" value="ECO:0007669"/>
    <property type="project" value="InterPro"/>
</dbReference>
<dbReference type="AlphaFoldDB" id="A0A4R8A6E2"/>
<evidence type="ECO:0000313" key="10">
    <source>
        <dbReference type="EMBL" id="TDW25985.1"/>
    </source>
</evidence>
<dbReference type="Gene3D" id="6.10.250.690">
    <property type="match status" value="1"/>
</dbReference>
<dbReference type="InterPro" id="IPR011006">
    <property type="entry name" value="CheY-like_superfamily"/>
</dbReference>
<dbReference type="SMART" id="SM00448">
    <property type="entry name" value="REC"/>
    <property type="match status" value="1"/>
</dbReference>
<dbReference type="Pfam" id="PF00486">
    <property type="entry name" value="Trans_reg_C"/>
    <property type="match status" value="1"/>
</dbReference>
<dbReference type="InterPro" id="IPR001789">
    <property type="entry name" value="Sig_transdc_resp-reg_receiver"/>
</dbReference>
<evidence type="ECO:0000256" key="1">
    <source>
        <dbReference type="ARBA" id="ARBA00022553"/>
    </source>
</evidence>
<keyword evidence="2" id="KW-0902">Two-component regulatory system</keyword>
<evidence type="ECO:0000256" key="6">
    <source>
        <dbReference type="PROSITE-ProRule" id="PRU00169"/>
    </source>
</evidence>
<name>A0A4R8A6E2_9FIRM</name>
<evidence type="ECO:0000259" key="8">
    <source>
        <dbReference type="PROSITE" id="PS50110"/>
    </source>
</evidence>
<dbReference type="GO" id="GO:0000156">
    <property type="term" value="F:phosphorelay response regulator activity"/>
    <property type="evidence" value="ECO:0007669"/>
    <property type="project" value="TreeGrafter"/>
</dbReference>
<evidence type="ECO:0000256" key="2">
    <source>
        <dbReference type="ARBA" id="ARBA00023012"/>
    </source>
</evidence>
<dbReference type="InterPro" id="IPR036388">
    <property type="entry name" value="WH-like_DNA-bd_sf"/>
</dbReference>
<evidence type="ECO:0000313" key="11">
    <source>
        <dbReference type="Proteomes" id="UP000294743"/>
    </source>
</evidence>
<dbReference type="GO" id="GO:0005829">
    <property type="term" value="C:cytosol"/>
    <property type="evidence" value="ECO:0007669"/>
    <property type="project" value="TreeGrafter"/>
</dbReference>
<evidence type="ECO:0000256" key="4">
    <source>
        <dbReference type="ARBA" id="ARBA00023125"/>
    </source>
</evidence>
<accession>A0A4R8A6E2</accession>
<dbReference type="Gene3D" id="1.10.10.10">
    <property type="entry name" value="Winged helix-like DNA-binding domain superfamily/Winged helix DNA-binding domain"/>
    <property type="match status" value="1"/>
</dbReference>
<feature type="modified residue" description="4-aspartylphosphate" evidence="6">
    <location>
        <position position="51"/>
    </location>
</feature>
<dbReference type="PANTHER" id="PTHR48111:SF22">
    <property type="entry name" value="REGULATOR OF RPOS"/>
    <property type="match status" value="1"/>
</dbReference>
<feature type="domain" description="Response regulatory" evidence="8">
    <location>
        <begin position="2"/>
        <end position="116"/>
    </location>
</feature>
<evidence type="ECO:0000256" key="3">
    <source>
        <dbReference type="ARBA" id="ARBA00023015"/>
    </source>
</evidence>
<sequence length="223" mass="25351">MKILLIEDTKQLADSLKIGLETSGFVVDVAYTGNQGEMLACVNDYDVILLDLNLPDKDGLDILRYLRDELIESPVIIISARDEIEQRALGLDLGADDYVIKPFDLLELRARIHAVIRRFHGRVNPVISIGRLQVNPLSRQVLIDEKEVHLSAKEFDVLEYIAMQYPNVVSSEQIAEHIYDDMYDPFSSVLRVHLARLRKKLADCAKTEMLINIRGKGYKLCVD</sequence>
<keyword evidence="3" id="KW-0805">Transcription regulation</keyword>
<dbReference type="InterPro" id="IPR039420">
    <property type="entry name" value="WalR-like"/>
</dbReference>
<evidence type="ECO:0000256" key="5">
    <source>
        <dbReference type="ARBA" id="ARBA00023163"/>
    </source>
</evidence>
<keyword evidence="5" id="KW-0804">Transcription</keyword>
<dbReference type="InterPro" id="IPR001867">
    <property type="entry name" value="OmpR/PhoB-type_DNA-bd"/>
</dbReference>
<evidence type="ECO:0000256" key="7">
    <source>
        <dbReference type="PROSITE-ProRule" id="PRU01091"/>
    </source>
</evidence>
<dbReference type="PROSITE" id="PS51755">
    <property type="entry name" value="OMPR_PHOB"/>
    <property type="match status" value="1"/>
</dbReference>
<dbReference type="OrthoDB" id="9790442at2"/>
<dbReference type="GO" id="GO:0000976">
    <property type="term" value="F:transcription cis-regulatory region binding"/>
    <property type="evidence" value="ECO:0007669"/>
    <property type="project" value="TreeGrafter"/>
</dbReference>
<gene>
    <name evidence="10" type="ORF">EDD63_1026</name>
</gene>
<proteinExistence type="predicted"/>
<organism evidence="10 11">
    <name type="scientific">Breznakia blatticola</name>
    <dbReference type="NCBI Taxonomy" id="1754012"/>
    <lineage>
        <taxon>Bacteria</taxon>
        <taxon>Bacillati</taxon>
        <taxon>Bacillota</taxon>
        <taxon>Erysipelotrichia</taxon>
        <taxon>Erysipelotrichales</taxon>
        <taxon>Erysipelotrichaceae</taxon>
        <taxon>Breznakia</taxon>
    </lineage>
</organism>
<dbReference type="SUPFAM" id="SSF52172">
    <property type="entry name" value="CheY-like"/>
    <property type="match status" value="1"/>
</dbReference>
<feature type="domain" description="OmpR/PhoB-type" evidence="9">
    <location>
        <begin position="124"/>
        <end position="222"/>
    </location>
</feature>
<dbReference type="CDD" id="cd17624">
    <property type="entry name" value="REC_OmpR_PmrA-like"/>
    <property type="match status" value="1"/>
</dbReference>
<dbReference type="GO" id="GO:0032993">
    <property type="term" value="C:protein-DNA complex"/>
    <property type="evidence" value="ECO:0007669"/>
    <property type="project" value="TreeGrafter"/>
</dbReference>
<dbReference type="SMART" id="SM00862">
    <property type="entry name" value="Trans_reg_C"/>
    <property type="match status" value="1"/>
</dbReference>
<dbReference type="CDD" id="cd00383">
    <property type="entry name" value="trans_reg_C"/>
    <property type="match status" value="1"/>
</dbReference>
<dbReference type="Proteomes" id="UP000294743">
    <property type="component" value="Unassembled WGS sequence"/>
</dbReference>
<protein>
    <submittedName>
        <fullName evidence="10">DNA-binding response OmpR family regulator</fullName>
    </submittedName>
</protein>
<dbReference type="PANTHER" id="PTHR48111">
    <property type="entry name" value="REGULATOR OF RPOS"/>
    <property type="match status" value="1"/>
</dbReference>
<comment type="caution">
    <text evidence="10">The sequence shown here is derived from an EMBL/GenBank/DDBJ whole genome shotgun (WGS) entry which is preliminary data.</text>
</comment>
<dbReference type="RefSeq" id="WP_134167501.1">
    <property type="nucleotide sequence ID" value="NZ_SODD01000002.1"/>
</dbReference>